<dbReference type="InterPro" id="IPR007246">
    <property type="entry name" value="Gaa1"/>
</dbReference>
<evidence type="ECO:0000256" key="2">
    <source>
        <dbReference type="SAM" id="Phobius"/>
    </source>
</evidence>
<feature type="transmembrane region" description="Helical" evidence="2">
    <location>
        <begin position="540"/>
        <end position="572"/>
    </location>
</feature>
<evidence type="ECO:0000256" key="1">
    <source>
        <dbReference type="SAM" id="MobiDB-lite"/>
    </source>
</evidence>
<dbReference type="Pfam" id="PF04114">
    <property type="entry name" value="Gaa1"/>
    <property type="match status" value="1"/>
</dbReference>
<dbReference type="GO" id="GO:0016255">
    <property type="term" value="P:attachment of GPI anchor to protein"/>
    <property type="evidence" value="ECO:0007669"/>
    <property type="project" value="TreeGrafter"/>
</dbReference>
<keyword evidence="2" id="KW-0472">Membrane</keyword>
<keyword evidence="2" id="KW-1133">Transmembrane helix</keyword>
<evidence type="ECO:0008006" key="4">
    <source>
        <dbReference type="Google" id="ProtNLM"/>
    </source>
</evidence>
<sequence>MSSKSGNDAGLRRRKKSSSPTRRQEKGSSGTDKATRVEEGAVEKVDLSQTQATRLHRLIVQLLKVLGGNSVAFGVVFYILGVVWVFLFPVVCITTGESKCRGTYFSENALSPGAGHSSFIRESLGRAKYYDGHIGDYSGLRGLMREAGMSEVESRDDLFSGVLRPRGGVDRREAIVLVSKLFSGGGGGRECCSSLSLGLSVMEGLSKVDWLSKNVIFVASASEERLAKWVHDYHYDINSTMSRAGIIIGGLVLSFDAPQSGKDIQQIKLLAPGINGQLPNLDLMNVLVYLSRNEGMEVDFSARKLPWLQQASRSVWHVWKTHISKTVGVPAASARTYRRRIETQLGFMDGVAFGPTGWHAHLLPYNIHAVSIDFGYAGRESRLSNEQFISGVGRVTALTFRSLSNLEEKFHQSYFLYVLPDVQLFVSIGEYSGSLALVLSPMLLQFISKSGNSPKGGSSLRHLSGALCVVSVAMCLGFLVFHFLPFHLRLLYQFQAQFEYSIQHMVGISVAVLFVVQAFFQMVARVFVDRESSVWQSVKWVLMLVLVLVHALIGMFNYPFAFFCGCVLSPFYATIGGGNPLKRLIWMFLWVLTSVAPFVFLLPRLVAAPSEWDGLDQDPLGALISMYTKYGVLLFPYICLVHVPAHLLSLGVILFAE</sequence>
<dbReference type="PANTHER" id="PTHR13304">
    <property type="entry name" value="GLYCOSYLPHOSPHATIDYLINOSITOL ANCHOR ATTACHMENT 1 PROTEIN"/>
    <property type="match status" value="1"/>
</dbReference>
<evidence type="ECO:0000313" key="3">
    <source>
        <dbReference type="EMBL" id="CAD9678844.1"/>
    </source>
</evidence>
<dbReference type="EMBL" id="HBHK01010103">
    <property type="protein sequence ID" value="CAD9678844.1"/>
    <property type="molecule type" value="Transcribed_RNA"/>
</dbReference>
<proteinExistence type="predicted"/>
<keyword evidence="2" id="KW-0812">Transmembrane</keyword>
<feature type="transmembrane region" description="Helical" evidence="2">
    <location>
        <begin position="634"/>
        <end position="656"/>
    </location>
</feature>
<name>A0A7S2RRP3_9STRA</name>
<gene>
    <name evidence="3" type="ORF">QSP1433_LOCUS6332</name>
</gene>
<dbReference type="AlphaFoldDB" id="A0A7S2RRP3"/>
<protein>
    <recommendedName>
        <fullName evidence="4">Glycosylphosphatidylinositol anchor attachment 1 protein</fullName>
    </recommendedName>
</protein>
<dbReference type="GO" id="GO:0042765">
    <property type="term" value="C:GPI-anchor transamidase complex"/>
    <property type="evidence" value="ECO:0007669"/>
    <property type="project" value="InterPro"/>
</dbReference>
<feature type="transmembrane region" description="Helical" evidence="2">
    <location>
        <begin position="584"/>
        <end position="606"/>
    </location>
</feature>
<accession>A0A7S2RRP3</accession>
<dbReference type="PANTHER" id="PTHR13304:SF0">
    <property type="entry name" value="GLYCOSYLPHOSPHATIDYLINOSITOL ANCHOR ATTACHMENT 1 PROTEIN"/>
    <property type="match status" value="1"/>
</dbReference>
<feature type="region of interest" description="Disordered" evidence="1">
    <location>
        <begin position="1"/>
        <end position="40"/>
    </location>
</feature>
<reference evidence="3" key="1">
    <citation type="submission" date="2021-01" db="EMBL/GenBank/DDBJ databases">
        <authorList>
            <person name="Corre E."/>
            <person name="Pelletier E."/>
            <person name="Niang G."/>
            <person name="Scheremetjew M."/>
            <person name="Finn R."/>
            <person name="Kale V."/>
            <person name="Holt S."/>
            <person name="Cochrane G."/>
            <person name="Meng A."/>
            <person name="Brown T."/>
            <person name="Cohen L."/>
        </authorList>
    </citation>
    <scope>NUCLEOTIDE SEQUENCE</scope>
    <source>
        <strain evidence="3">NY070348D</strain>
    </source>
</reference>
<feature type="transmembrane region" description="Helical" evidence="2">
    <location>
        <begin position="463"/>
        <end position="484"/>
    </location>
</feature>
<feature type="transmembrane region" description="Helical" evidence="2">
    <location>
        <begin position="505"/>
        <end position="528"/>
    </location>
</feature>
<feature type="transmembrane region" description="Helical" evidence="2">
    <location>
        <begin position="71"/>
        <end position="93"/>
    </location>
</feature>
<feature type="transmembrane region" description="Helical" evidence="2">
    <location>
        <begin position="414"/>
        <end position="443"/>
    </location>
</feature>
<organism evidence="3">
    <name type="scientific">Mucochytrium quahogii</name>
    <dbReference type="NCBI Taxonomy" id="96639"/>
    <lineage>
        <taxon>Eukaryota</taxon>
        <taxon>Sar</taxon>
        <taxon>Stramenopiles</taxon>
        <taxon>Bigyra</taxon>
        <taxon>Labyrinthulomycetes</taxon>
        <taxon>Thraustochytrida</taxon>
        <taxon>Thraustochytriidae</taxon>
        <taxon>Mucochytrium</taxon>
    </lineage>
</organism>